<accession>A0AAV5A6Q6</accession>
<proteinExistence type="predicted"/>
<evidence type="ECO:0000313" key="2">
    <source>
        <dbReference type="Proteomes" id="UP001050691"/>
    </source>
</evidence>
<gene>
    <name evidence="1" type="ORF">Clacol_004185</name>
</gene>
<name>A0AAV5A6Q6_9AGAM</name>
<organism evidence="1 2">
    <name type="scientific">Clathrus columnatus</name>
    <dbReference type="NCBI Taxonomy" id="1419009"/>
    <lineage>
        <taxon>Eukaryota</taxon>
        <taxon>Fungi</taxon>
        <taxon>Dikarya</taxon>
        <taxon>Basidiomycota</taxon>
        <taxon>Agaricomycotina</taxon>
        <taxon>Agaricomycetes</taxon>
        <taxon>Phallomycetidae</taxon>
        <taxon>Phallales</taxon>
        <taxon>Clathraceae</taxon>
        <taxon>Clathrus</taxon>
    </lineage>
</organism>
<protein>
    <submittedName>
        <fullName evidence="1">Uncharacterized protein</fullName>
    </submittedName>
</protein>
<comment type="caution">
    <text evidence="1">The sequence shown here is derived from an EMBL/GenBank/DDBJ whole genome shotgun (WGS) entry which is preliminary data.</text>
</comment>
<keyword evidence="2" id="KW-1185">Reference proteome</keyword>
<dbReference type="Proteomes" id="UP001050691">
    <property type="component" value="Unassembled WGS sequence"/>
</dbReference>
<dbReference type="EMBL" id="BPWL01000004">
    <property type="protein sequence ID" value="GJJ09960.1"/>
    <property type="molecule type" value="Genomic_DNA"/>
</dbReference>
<evidence type="ECO:0000313" key="1">
    <source>
        <dbReference type="EMBL" id="GJJ09960.1"/>
    </source>
</evidence>
<dbReference type="AlphaFoldDB" id="A0AAV5A6Q6"/>
<reference evidence="1" key="1">
    <citation type="submission" date="2021-10" db="EMBL/GenBank/DDBJ databases">
        <title>De novo Genome Assembly of Clathrus columnatus (Basidiomycota, Fungi) Using Illumina and Nanopore Sequence Data.</title>
        <authorList>
            <person name="Ogiso-Tanaka E."/>
            <person name="Itagaki H."/>
            <person name="Hosoya T."/>
            <person name="Hosaka K."/>
        </authorList>
    </citation>
    <scope>NUCLEOTIDE SEQUENCE</scope>
    <source>
        <strain evidence="1">MO-923</strain>
    </source>
</reference>
<sequence length="75" mass="8894">MFEPGFSELAVDLYEEVLRRKANETLNPHENYHSKRNETRIRLASAHISKVKTLVSDVYHELDRRFPELKTLPRT</sequence>